<reference evidence="2 3" key="1">
    <citation type="submission" date="2020-07" db="EMBL/GenBank/DDBJ databases">
        <title>Novel species isolated from subtropical streams in China.</title>
        <authorList>
            <person name="Lu H."/>
        </authorList>
    </citation>
    <scope>NUCLEOTIDE SEQUENCE [LARGE SCALE GENOMIC DNA]</scope>
    <source>
        <strain evidence="2 3">LX47W</strain>
    </source>
</reference>
<accession>A0A7W2F9E0</accession>
<name>A0A7W2F9E0_9BURK</name>
<evidence type="ECO:0000256" key="1">
    <source>
        <dbReference type="SAM" id="Phobius"/>
    </source>
</evidence>
<protein>
    <recommendedName>
        <fullName evidence="4">MSHA biogenesis protein MshJ</fullName>
    </recommendedName>
</protein>
<keyword evidence="1" id="KW-0472">Membrane</keyword>
<dbReference type="RefSeq" id="WP_182153364.1">
    <property type="nucleotide sequence ID" value="NZ_JACEZU010000004.1"/>
</dbReference>
<organism evidence="2 3">
    <name type="scientific">Rugamonas apoptosis</name>
    <dbReference type="NCBI Taxonomy" id="2758570"/>
    <lineage>
        <taxon>Bacteria</taxon>
        <taxon>Pseudomonadati</taxon>
        <taxon>Pseudomonadota</taxon>
        <taxon>Betaproteobacteria</taxon>
        <taxon>Burkholderiales</taxon>
        <taxon>Oxalobacteraceae</taxon>
        <taxon>Telluria group</taxon>
        <taxon>Rugamonas</taxon>
    </lineage>
</organism>
<comment type="caution">
    <text evidence="2">The sequence shown here is derived from an EMBL/GenBank/DDBJ whole genome shotgun (WGS) entry which is preliminary data.</text>
</comment>
<keyword evidence="1" id="KW-1133">Transmembrane helix</keyword>
<dbReference type="Proteomes" id="UP000573499">
    <property type="component" value="Unassembled WGS sequence"/>
</dbReference>
<keyword evidence="3" id="KW-1185">Reference proteome</keyword>
<evidence type="ECO:0008006" key="4">
    <source>
        <dbReference type="Google" id="ProtNLM"/>
    </source>
</evidence>
<proteinExistence type="predicted"/>
<keyword evidence="1" id="KW-0812">Transmembrane</keyword>
<gene>
    <name evidence="2" type="ORF">H3H39_10790</name>
</gene>
<evidence type="ECO:0000313" key="3">
    <source>
        <dbReference type="Proteomes" id="UP000573499"/>
    </source>
</evidence>
<dbReference type="EMBL" id="JACEZU010000004">
    <property type="protein sequence ID" value="MBA5687533.1"/>
    <property type="molecule type" value="Genomic_DNA"/>
</dbReference>
<dbReference type="AlphaFoldDB" id="A0A7W2F9E0"/>
<feature type="transmembrane region" description="Helical" evidence="1">
    <location>
        <begin position="21"/>
        <end position="39"/>
    </location>
</feature>
<sequence>MKAQWIKLCTRLDAMSLRERMMVFGAIAASIVFLAYTMVLEPLLAKQKVLLAQINQQQNQIGGIDREIAQMAAAFVVDPDAEGRARLQSLQKQIAEGSAALLNMQKGLVAPEKVAPLLEHILRGNGKLRLISMKTLPVSGLSDSKLEVAGAVAAMPQKVAVAGPAGTGATPGAAAGQPANIATGALAAQPANTAAATPAAPKPRELLYRHGVEIVLQGNYLDMIQYMDTLQGLPNQLFWGKAKLDAGQYPASRLTLTLYTLSLDTKWMKL</sequence>
<evidence type="ECO:0000313" key="2">
    <source>
        <dbReference type="EMBL" id="MBA5687533.1"/>
    </source>
</evidence>